<name>A0A6J4JFM6_9CHLR</name>
<dbReference type="EMBL" id="CADCTC010000188">
    <property type="protein sequence ID" value="CAA9274927.1"/>
    <property type="molecule type" value="Genomic_DNA"/>
</dbReference>
<reference evidence="1" key="1">
    <citation type="submission" date="2020-02" db="EMBL/GenBank/DDBJ databases">
        <authorList>
            <person name="Meier V. D."/>
        </authorList>
    </citation>
    <scope>NUCLEOTIDE SEQUENCE</scope>
    <source>
        <strain evidence="1">AVDCRST_MAG77</strain>
    </source>
</reference>
<evidence type="ECO:0000313" key="1">
    <source>
        <dbReference type="EMBL" id="CAA9274927.1"/>
    </source>
</evidence>
<organism evidence="1">
    <name type="scientific">uncultured Chloroflexota bacterium</name>
    <dbReference type="NCBI Taxonomy" id="166587"/>
    <lineage>
        <taxon>Bacteria</taxon>
        <taxon>Bacillati</taxon>
        <taxon>Chloroflexota</taxon>
        <taxon>environmental samples</taxon>
    </lineage>
</organism>
<accession>A0A6J4JFM6</accession>
<proteinExistence type="predicted"/>
<sequence>MGKRRPSTWLYERAAGPAPAVDHDLVGIRYRKRAACYC</sequence>
<protein>
    <submittedName>
        <fullName evidence="1">Uncharacterized protein</fullName>
    </submittedName>
</protein>
<dbReference type="AlphaFoldDB" id="A0A6J4JFM6"/>
<gene>
    <name evidence="1" type="ORF">AVDCRST_MAG77-3370</name>
</gene>